<evidence type="ECO:0000313" key="2">
    <source>
        <dbReference type="EMBL" id="CAA0383267.1"/>
    </source>
</evidence>
<evidence type="ECO:0000313" key="5">
    <source>
        <dbReference type="Proteomes" id="UP000434276"/>
    </source>
</evidence>
<dbReference type="EMBL" id="CACRSJ010000106">
    <property type="protein sequence ID" value="VYS58196.1"/>
    <property type="molecule type" value="Genomic_DNA"/>
</dbReference>
<dbReference type="OrthoDB" id="10269217at2759"/>
<dbReference type="AlphaFoldDB" id="A0A654F9I1"/>
<dbReference type="Araport" id="AT3G22022"/>
<dbReference type="Proteomes" id="UP000426265">
    <property type="component" value="Unassembled WGS sequence"/>
</dbReference>
<dbReference type="GeneID" id="6240882"/>
<dbReference type="EMBL" id="CACSHJ010000089">
    <property type="protein sequence ID" value="CAA0383267.1"/>
    <property type="molecule type" value="Genomic_DNA"/>
</dbReference>
<proteinExistence type="predicted"/>
<dbReference type="Proteomes" id="UP000434276">
    <property type="component" value="Unassembled WGS sequence"/>
</dbReference>
<evidence type="ECO:0000313" key="1">
    <source>
        <dbReference type="Araport" id="AT3G22022"/>
    </source>
</evidence>
<accession>A0A654F9I1</accession>
<protein>
    <submittedName>
        <fullName evidence="3">Uncharacterized protein</fullName>
    </submittedName>
</protein>
<evidence type="ECO:0000313" key="4">
    <source>
        <dbReference type="Proteomes" id="UP000426265"/>
    </source>
</evidence>
<name>A0A654F9I1_ARATH</name>
<dbReference type="KEGG" id="ath:AT3G22022"/>
<dbReference type="RefSeq" id="NP_001118672.1">
    <property type="nucleotide sequence ID" value="NM_001125200.1"/>
</dbReference>
<evidence type="ECO:0000313" key="3">
    <source>
        <dbReference type="EMBL" id="VYS58196.1"/>
    </source>
</evidence>
<reference evidence="3 4" key="1">
    <citation type="submission" date="2019-11" db="EMBL/GenBank/DDBJ databases">
        <authorList>
            <person name="Jiao W.-B."/>
            <person name="Schneeberger K."/>
        </authorList>
    </citation>
    <scope>NUCLEOTIDE SEQUENCE [LARGE SCALE GENOMIC DNA]</scope>
    <source>
        <strain evidence="4">cv. An-1</strain>
        <strain evidence="5">cv. C24</strain>
    </source>
</reference>
<gene>
    <name evidence="1" type="ordered locus">At3g22022</name>
    <name evidence="3" type="ORF">AN1_LOCUS13643</name>
    <name evidence="2" type="ORF">C24_LOCUS13482</name>
</gene>
<sequence>MQNSNACIYVTLHNQMSSREESLCFFVIHQEASWLEIGFFYGLRSQIVWIGRRQYVCSLDESRDHYS</sequence>
<organism evidence="3 4">
    <name type="scientific">Arabidopsis thaliana</name>
    <name type="common">Mouse-ear cress</name>
    <dbReference type="NCBI Taxonomy" id="3702"/>
    <lineage>
        <taxon>Eukaryota</taxon>
        <taxon>Viridiplantae</taxon>
        <taxon>Streptophyta</taxon>
        <taxon>Embryophyta</taxon>
        <taxon>Tracheophyta</taxon>
        <taxon>Spermatophyta</taxon>
        <taxon>Magnoliopsida</taxon>
        <taxon>eudicotyledons</taxon>
        <taxon>Gunneridae</taxon>
        <taxon>Pentapetalae</taxon>
        <taxon>rosids</taxon>
        <taxon>malvids</taxon>
        <taxon>Brassicales</taxon>
        <taxon>Brassicaceae</taxon>
        <taxon>Camelineae</taxon>
        <taxon>Arabidopsis</taxon>
    </lineage>
</organism>